<dbReference type="AlphaFoldDB" id="A0A0S1MKB6"/>
<protein>
    <submittedName>
        <fullName evidence="1">Uncharacterized protein</fullName>
    </submittedName>
</protein>
<sequence>MYDAVSLLIALLPASLRFPSPSPQLPSCMLLSNAV</sequence>
<reference evidence="1" key="1">
    <citation type="submission" date="2015-07" db="EMBL/GenBank/DDBJ databases">
        <title>Elucidating the P. pachyrhizi secretome and potential effectors.</title>
        <authorList>
            <person name="de Carvalho M.C.C.G."/>
            <person name="Nascimento L.C."/>
            <person name="Darben L.M."/>
            <person name="Polizel-Podanosqui A.M."/>
            <person name="Lopes-Caitar V.S."/>
            <person name="Rocha C.S."/>
            <person name="Qi M."/>
            <person name="Carazolle M."/>
            <person name="Kuwahara M.K."/>
            <person name="Pereira G.A.G."/>
            <person name="Abdelnoor R.V."/>
            <person name="Whitham S.A."/>
            <person name="Marcelino-Guimaraes F.C."/>
        </authorList>
    </citation>
    <scope>NUCLEOTIDE SEQUENCE</scope>
</reference>
<organism evidence="1">
    <name type="scientific">Phakopsora pachyrhizi</name>
    <name type="common">Asian soybean rust disease fungus</name>
    <dbReference type="NCBI Taxonomy" id="170000"/>
    <lineage>
        <taxon>Eukaryota</taxon>
        <taxon>Fungi</taxon>
        <taxon>Dikarya</taxon>
        <taxon>Basidiomycota</taxon>
        <taxon>Pucciniomycotina</taxon>
        <taxon>Pucciniomycetes</taxon>
        <taxon>Pucciniales</taxon>
        <taxon>Phakopsoraceae</taxon>
        <taxon>Phakopsora</taxon>
    </lineage>
</organism>
<proteinExistence type="evidence at transcript level"/>
<dbReference type="EMBL" id="KT247199">
    <property type="protein sequence ID" value="ALL41288.1"/>
    <property type="molecule type" value="mRNA"/>
</dbReference>
<evidence type="ECO:0000313" key="1">
    <source>
        <dbReference type="EMBL" id="ALL41288.1"/>
    </source>
</evidence>
<accession>A0A0S1MKB6</accession>
<name>A0A0S1MKB6_PHAPC</name>